<accession>A0A561T6Q5</accession>
<organism evidence="1 2">
    <name type="scientific">Kitasatospora viridis</name>
    <dbReference type="NCBI Taxonomy" id="281105"/>
    <lineage>
        <taxon>Bacteria</taxon>
        <taxon>Bacillati</taxon>
        <taxon>Actinomycetota</taxon>
        <taxon>Actinomycetes</taxon>
        <taxon>Kitasatosporales</taxon>
        <taxon>Streptomycetaceae</taxon>
        <taxon>Kitasatospora</taxon>
    </lineage>
</organism>
<reference evidence="1 2" key="1">
    <citation type="submission" date="2019-06" db="EMBL/GenBank/DDBJ databases">
        <title>Sequencing the genomes of 1000 actinobacteria strains.</title>
        <authorList>
            <person name="Klenk H.-P."/>
        </authorList>
    </citation>
    <scope>NUCLEOTIDE SEQUENCE [LARGE SCALE GENOMIC DNA]</scope>
    <source>
        <strain evidence="1 2">DSM 44826</strain>
    </source>
</reference>
<sequence>MDDQLRDAEHCAHLAAERSGVRVTALAGVAAARAGAELLNRVWAAEEAEPVATTALLRAYEYSGNYVSGAFRGGRLVAAAVGFLGVSGFLHSDVVGVAPQERGTGVGFALKLDQRAWALRHGLAEVRWTFDPLLRRNAHFNLRRLGARAVRYLPDFYGPMSDGLNAFEETDRLAVHWRLGTGRVRAAARREPPAATAASLTEAAAGAAVVVADDGAVRVPPPHARARLVAVPADVEQLRGRDRRAAARWRLVVREALTGAAAEGFRIADFTPAGSYLLIRD</sequence>
<comment type="caution">
    <text evidence="1">The sequence shown here is derived from an EMBL/GenBank/DDBJ whole genome shotgun (WGS) entry which is preliminary data.</text>
</comment>
<evidence type="ECO:0000313" key="2">
    <source>
        <dbReference type="Proteomes" id="UP000317940"/>
    </source>
</evidence>
<dbReference type="GO" id="GO:0016740">
    <property type="term" value="F:transferase activity"/>
    <property type="evidence" value="ECO:0007669"/>
    <property type="project" value="UniProtKB-KW"/>
</dbReference>
<dbReference type="RefSeq" id="WP_145910076.1">
    <property type="nucleotide sequence ID" value="NZ_BAAAMZ010000009.1"/>
</dbReference>
<keyword evidence="2" id="KW-1185">Reference proteome</keyword>
<dbReference type="Proteomes" id="UP000317940">
    <property type="component" value="Unassembled WGS sequence"/>
</dbReference>
<protein>
    <submittedName>
        <fullName evidence="1">Putative GNAT superfamily acetyltransferase</fullName>
    </submittedName>
</protein>
<name>A0A561T6Q5_9ACTN</name>
<dbReference type="SUPFAM" id="SSF55729">
    <property type="entry name" value="Acyl-CoA N-acyltransferases (Nat)"/>
    <property type="match status" value="1"/>
</dbReference>
<dbReference type="InterPro" id="IPR038764">
    <property type="entry name" value="GNAT_N_AcTrfase_prd"/>
</dbReference>
<keyword evidence="1" id="KW-0808">Transferase</keyword>
<dbReference type="PANTHER" id="PTHR41700">
    <property type="entry name" value="GCN5-RELATED N-ACETYLTRANSFERASE"/>
    <property type="match status" value="1"/>
</dbReference>
<evidence type="ECO:0000313" key="1">
    <source>
        <dbReference type="EMBL" id="TWF82803.1"/>
    </source>
</evidence>
<dbReference type="PANTHER" id="PTHR41700:SF1">
    <property type="entry name" value="N-ACETYLTRANSFERASE DOMAIN-CONTAINING PROTEIN"/>
    <property type="match status" value="1"/>
</dbReference>
<dbReference type="Gene3D" id="3.40.630.30">
    <property type="match status" value="1"/>
</dbReference>
<proteinExistence type="predicted"/>
<gene>
    <name evidence="1" type="ORF">FHX73_14285</name>
</gene>
<dbReference type="OrthoDB" id="9797990at2"/>
<dbReference type="AlphaFoldDB" id="A0A561T6Q5"/>
<dbReference type="EMBL" id="VIWT01000004">
    <property type="protein sequence ID" value="TWF82803.1"/>
    <property type="molecule type" value="Genomic_DNA"/>
</dbReference>
<dbReference type="InterPro" id="IPR016181">
    <property type="entry name" value="Acyl_CoA_acyltransferase"/>
</dbReference>